<keyword evidence="2" id="KW-1185">Reference proteome</keyword>
<gene>
    <name evidence="1" type="ORF">TsocGM_23605</name>
</gene>
<organism evidence="1 2">
    <name type="scientific">Tautonia sociabilis</name>
    <dbReference type="NCBI Taxonomy" id="2080755"/>
    <lineage>
        <taxon>Bacteria</taxon>
        <taxon>Pseudomonadati</taxon>
        <taxon>Planctomycetota</taxon>
        <taxon>Planctomycetia</taxon>
        <taxon>Isosphaerales</taxon>
        <taxon>Isosphaeraceae</taxon>
        <taxon>Tautonia</taxon>
    </lineage>
</organism>
<dbReference type="RefSeq" id="WP_126727920.1">
    <property type="nucleotide sequence ID" value="NZ_RYZH01000072.1"/>
</dbReference>
<reference evidence="1 2" key="1">
    <citation type="submission" date="2018-12" db="EMBL/GenBank/DDBJ databases">
        <authorList>
            <person name="Toschakov S.V."/>
        </authorList>
    </citation>
    <scope>NUCLEOTIDE SEQUENCE [LARGE SCALE GENOMIC DNA]</scope>
    <source>
        <strain evidence="1 2">GM2012</strain>
    </source>
</reference>
<accession>A0A432MDB5</accession>
<evidence type="ECO:0000313" key="2">
    <source>
        <dbReference type="Proteomes" id="UP000280296"/>
    </source>
</evidence>
<comment type="caution">
    <text evidence="1">The sequence shown here is derived from an EMBL/GenBank/DDBJ whole genome shotgun (WGS) entry which is preliminary data.</text>
</comment>
<proteinExistence type="predicted"/>
<evidence type="ECO:0000313" key="1">
    <source>
        <dbReference type="EMBL" id="RUL82344.1"/>
    </source>
</evidence>
<sequence>MKIQQKDLFHGAALTQIIEHNSFKALNKVDDKYGHDLVNTDRRLMIKLTETDNPPWQFTFQPDDLQHLRDDIE</sequence>
<reference evidence="1 2" key="2">
    <citation type="submission" date="2019-01" db="EMBL/GenBank/DDBJ databases">
        <title>Tautonia sociabilis, a novel thermotolerant planctomycete of Isosphaeraceae family, isolated from a 4000 m deep subterranean habitat.</title>
        <authorList>
            <person name="Kovaleva O.L."/>
            <person name="Elcheninov A.G."/>
            <person name="Van Heerden E."/>
            <person name="Toshchakov S.V."/>
            <person name="Novikov A."/>
            <person name="Bonch-Osmolovskaya E.A."/>
            <person name="Kublanov I.V."/>
        </authorList>
    </citation>
    <scope>NUCLEOTIDE SEQUENCE [LARGE SCALE GENOMIC DNA]</scope>
    <source>
        <strain evidence="1 2">GM2012</strain>
    </source>
</reference>
<name>A0A432MDB5_9BACT</name>
<dbReference type="Proteomes" id="UP000280296">
    <property type="component" value="Unassembled WGS sequence"/>
</dbReference>
<protein>
    <submittedName>
        <fullName evidence="1">Uncharacterized protein</fullName>
    </submittedName>
</protein>
<dbReference type="OrthoDB" id="2988617at2"/>
<dbReference type="EMBL" id="RYZH01000072">
    <property type="protein sequence ID" value="RUL82344.1"/>
    <property type="molecule type" value="Genomic_DNA"/>
</dbReference>
<dbReference type="AlphaFoldDB" id="A0A432MDB5"/>